<gene>
    <name evidence="2" type="ORF">V1264_023180</name>
</gene>
<name>A0AAN9GAV7_9CAEN</name>
<dbReference type="PANTHER" id="PTHR28494:SF1">
    <property type="entry name" value="RAB7A-INTERACTING MON1-CCZ1 COMPLEX SUBUNIT 1"/>
    <property type="match status" value="1"/>
</dbReference>
<feature type="region of interest" description="Disordered" evidence="1">
    <location>
        <begin position="1"/>
        <end position="21"/>
    </location>
</feature>
<dbReference type="PANTHER" id="PTHR28494">
    <property type="entry name" value="UPF0600 PROTEIN C5ORF51"/>
    <property type="match status" value="1"/>
</dbReference>
<dbReference type="InterPro" id="IPR037657">
    <property type="entry name" value="RIMC1"/>
</dbReference>
<evidence type="ECO:0000313" key="2">
    <source>
        <dbReference type="EMBL" id="KAK7100190.1"/>
    </source>
</evidence>
<organism evidence="2 3">
    <name type="scientific">Littorina saxatilis</name>
    <dbReference type="NCBI Taxonomy" id="31220"/>
    <lineage>
        <taxon>Eukaryota</taxon>
        <taxon>Metazoa</taxon>
        <taxon>Spiralia</taxon>
        <taxon>Lophotrochozoa</taxon>
        <taxon>Mollusca</taxon>
        <taxon>Gastropoda</taxon>
        <taxon>Caenogastropoda</taxon>
        <taxon>Littorinimorpha</taxon>
        <taxon>Littorinoidea</taxon>
        <taxon>Littorinidae</taxon>
        <taxon>Littorina</taxon>
    </lineage>
</organism>
<sequence length="294" mass="32944">MAEQVKSSTTPSDIKTDSQPLSSYLQRISEDIDKNIHDATEETSQFLQHCKKKCSSLQQSSQAQDLTPASLKSVLQDTAHMVLDYTYLDETLLAEAEFPAENATDRINAIFDQLDLTCKVANECFQNKPVLETLGEELVECIHWRKGALLYMYCHTLESNNRPCDPSKYKQCLEEGVGHLGNMLSTRQPTAVPNSLSADDTLQLFSQGVYSDTHLLAMMYAGEMCYWYQQAVDKKLFSPDTPGSPGTGDSDAFNAKTQGLRYLDRYLSAVKGPLKGQDWNTSRAEEIVKFLQSH</sequence>
<dbReference type="Proteomes" id="UP001374579">
    <property type="component" value="Unassembled WGS sequence"/>
</dbReference>
<proteinExistence type="predicted"/>
<accession>A0AAN9GAV7</accession>
<reference evidence="2 3" key="1">
    <citation type="submission" date="2024-02" db="EMBL/GenBank/DDBJ databases">
        <title>Chromosome-scale genome assembly of the rough periwinkle Littorina saxatilis.</title>
        <authorList>
            <person name="De Jode A."/>
            <person name="Faria R."/>
            <person name="Formenti G."/>
            <person name="Sims Y."/>
            <person name="Smith T.P."/>
            <person name="Tracey A."/>
            <person name="Wood J.M.D."/>
            <person name="Zagrodzka Z.B."/>
            <person name="Johannesson K."/>
            <person name="Butlin R.K."/>
            <person name="Leder E.H."/>
        </authorList>
    </citation>
    <scope>NUCLEOTIDE SEQUENCE [LARGE SCALE GENOMIC DNA]</scope>
    <source>
        <strain evidence="2">Snail1</strain>
        <tissue evidence="2">Muscle</tissue>
    </source>
</reference>
<dbReference type="AlphaFoldDB" id="A0AAN9GAV7"/>
<dbReference type="GO" id="GO:0000423">
    <property type="term" value="P:mitophagy"/>
    <property type="evidence" value="ECO:0007669"/>
    <property type="project" value="InterPro"/>
</dbReference>
<protein>
    <submittedName>
        <fullName evidence="2">Uncharacterized protein</fullName>
    </submittedName>
</protein>
<evidence type="ECO:0000256" key="1">
    <source>
        <dbReference type="SAM" id="MobiDB-lite"/>
    </source>
</evidence>
<keyword evidence="3" id="KW-1185">Reference proteome</keyword>
<evidence type="ECO:0000313" key="3">
    <source>
        <dbReference type="Proteomes" id="UP001374579"/>
    </source>
</evidence>
<comment type="caution">
    <text evidence="2">The sequence shown here is derived from an EMBL/GenBank/DDBJ whole genome shotgun (WGS) entry which is preliminary data.</text>
</comment>
<dbReference type="EMBL" id="JBAMIC010000011">
    <property type="protein sequence ID" value="KAK7100190.1"/>
    <property type="molecule type" value="Genomic_DNA"/>
</dbReference>
<dbReference type="Pfam" id="PF17716">
    <property type="entry name" value="RIMC1"/>
    <property type="match status" value="1"/>
</dbReference>